<dbReference type="AlphaFoldDB" id="A0AAE0HAL4"/>
<dbReference type="EMBL" id="JAUEPN010000006">
    <property type="protein sequence ID" value="KAK3292901.1"/>
    <property type="molecule type" value="Genomic_DNA"/>
</dbReference>
<dbReference type="Proteomes" id="UP001278766">
    <property type="component" value="Unassembled WGS sequence"/>
</dbReference>
<evidence type="ECO:0000313" key="3">
    <source>
        <dbReference type="Proteomes" id="UP001278766"/>
    </source>
</evidence>
<evidence type="ECO:0000256" key="1">
    <source>
        <dbReference type="SAM" id="MobiDB-lite"/>
    </source>
</evidence>
<protein>
    <submittedName>
        <fullName evidence="2">Uncharacterized protein</fullName>
    </submittedName>
</protein>
<organism evidence="2 3">
    <name type="scientific">Chaetomium fimeti</name>
    <dbReference type="NCBI Taxonomy" id="1854472"/>
    <lineage>
        <taxon>Eukaryota</taxon>
        <taxon>Fungi</taxon>
        <taxon>Dikarya</taxon>
        <taxon>Ascomycota</taxon>
        <taxon>Pezizomycotina</taxon>
        <taxon>Sordariomycetes</taxon>
        <taxon>Sordariomycetidae</taxon>
        <taxon>Sordariales</taxon>
        <taxon>Chaetomiaceae</taxon>
        <taxon>Chaetomium</taxon>
    </lineage>
</organism>
<gene>
    <name evidence="2" type="ORF">B0H64DRAFT_434204</name>
</gene>
<keyword evidence="3" id="KW-1185">Reference proteome</keyword>
<dbReference type="RefSeq" id="XP_062656415.1">
    <property type="nucleotide sequence ID" value="XM_062806078.1"/>
</dbReference>
<feature type="region of interest" description="Disordered" evidence="1">
    <location>
        <begin position="1"/>
        <end position="44"/>
    </location>
</feature>
<evidence type="ECO:0000313" key="2">
    <source>
        <dbReference type="EMBL" id="KAK3292901.1"/>
    </source>
</evidence>
<reference evidence="2" key="1">
    <citation type="journal article" date="2023" name="Mol. Phylogenet. Evol.">
        <title>Genome-scale phylogeny and comparative genomics of the fungal order Sordariales.</title>
        <authorList>
            <person name="Hensen N."/>
            <person name="Bonometti L."/>
            <person name="Westerberg I."/>
            <person name="Brannstrom I.O."/>
            <person name="Guillou S."/>
            <person name="Cros-Aarteil S."/>
            <person name="Calhoun S."/>
            <person name="Haridas S."/>
            <person name="Kuo A."/>
            <person name="Mondo S."/>
            <person name="Pangilinan J."/>
            <person name="Riley R."/>
            <person name="LaButti K."/>
            <person name="Andreopoulos B."/>
            <person name="Lipzen A."/>
            <person name="Chen C."/>
            <person name="Yan M."/>
            <person name="Daum C."/>
            <person name="Ng V."/>
            <person name="Clum A."/>
            <person name="Steindorff A."/>
            <person name="Ohm R.A."/>
            <person name="Martin F."/>
            <person name="Silar P."/>
            <person name="Natvig D.O."/>
            <person name="Lalanne C."/>
            <person name="Gautier V."/>
            <person name="Ament-Velasquez S.L."/>
            <person name="Kruys A."/>
            <person name="Hutchinson M.I."/>
            <person name="Powell A.J."/>
            <person name="Barry K."/>
            <person name="Miller A.N."/>
            <person name="Grigoriev I.V."/>
            <person name="Debuchy R."/>
            <person name="Gladieux P."/>
            <person name="Hiltunen Thoren M."/>
            <person name="Johannesson H."/>
        </authorList>
    </citation>
    <scope>NUCLEOTIDE SEQUENCE</scope>
    <source>
        <strain evidence="2">CBS 168.71</strain>
    </source>
</reference>
<dbReference type="GeneID" id="87843026"/>
<comment type="caution">
    <text evidence="2">The sequence shown here is derived from an EMBL/GenBank/DDBJ whole genome shotgun (WGS) entry which is preliminary data.</text>
</comment>
<proteinExistence type="predicted"/>
<name>A0AAE0HAL4_9PEZI</name>
<reference evidence="2" key="2">
    <citation type="submission" date="2023-06" db="EMBL/GenBank/DDBJ databases">
        <authorList>
            <consortium name="Lawrence Berkeley National Laboratory"/>
            <person name="Haridas S."/>
            <person name="Hensen N."/>
            <person name="Bonometti L."/>
            <person name="Westerberg I."/>
            <person name="Brannstrom I.O."/>
            <person name="Guillou S."/>
            <person name="Cros-Aarteil S."/>
            <person name="Calhoun S."/>
            <person name="Kuo A."/>
            <person name="Mondo S."/>
            <person name="Pangilinan J."/>
            <person name="Riley R."/>
            <person name="Labutti K."/>
            <person name="Andreopoulos B."/>
            <person name="Lipzen A."/>
            <person name="Chen C."/>
            <person name="Yanf M."/>
            <person name="Daum C."/>
            <person name="Ng V."/>
            <person name="Clum A."/>
            <person name="Steindorff A."/>
            <person name="Ohm R."/>
            <person name="Martin F."/>
            <person name="Silar P."/>
            <person name="Natvig D."/>
            <person name="Lalanne C."/>
            <person name="Gautier V."/>
            <person name="Ament-Velasquez S.L."/>
            <person name="Kruys A."/>
            <person name="Hutchinson M.I."/>
            <person name="Powell A.J."/>
            <person name="Barry K."/>
            <person name="Miller A.N."/>
            <person name="Grigoriev I.V."/>
            <person name="Debuchy R."/>
            <person name="Gladieux P."/>
            <person name="Thoren M.H."/>
            <person name="Johannesson H."/>
        </authorList>
    </citation>
    <scope>NUCLEOTIDE SEQUENCE</scope>
    <source>
        <strain evidence="2">CBS 168.71</strain>
    </source>
</reference>
<accession>A0AAE0HAL4</accession>
<sequence length="392" mass="44885">MTRTRPGAQKGKKPEAKKSKKPKPAPRSRQTASPQPEQGPRFPRFNYLPAEIQWKIFREVMSGDPQFHVLKVGRVDDVPSGTWRLSFSPMTKEKDKSGYRMYGALSTVNPSAAAAVRHELTLRKRNRFQRLPFTLLNAHINGATDLVVLDFPRSTTPAFGYFHDDHQILNWQERVFDSGSVAKQFENTEQVGICLTGKHYSCHDMMGNFRCADRDDEEHSSHSSNINAWLMCPKELAGLLKSFPKLREFYIILRPFHPGFAKQDEAETYLKNYFTWPERHHHTHIQPFTGVGMSYIPLLDELMPNSASNGKDANFTRGRFPSRSELREIRDTLASLHGYFRLDSSPHLRSEIQRAYARTYRLGRAERDALGFHVLLAVPRDKIRECGGEVAG</sequence>